<dbReference type="EMBL" id="CACRXK020003231">
    <property type="protein sequence ID" value="CAB3997929.1"/>
    <property type="molecule type" value="Genomic_DNA"/>
</dbReference>
<accession>A0A7D9I413</accession>
<feature type="region of interest" description="Disordered" evidence="1">
    <location>
        <begin position="63"/>
        <end position="84"/>
    </location>
</feature>
<evidence type="ECO:0000313" key="2">
    <source>
        <dbReference type="EMBL" id="CAB3997929.1"/>
    </source>
</evidence>
<name>A0A7D9I413_PARCT</name>
<dbReference type="Proteomes" id="UP001152795">
    <property type="component" value="Unassembled WGS sequence"/>
</dbReference>
<gene>
    <name evidence="2" type="ORF">PACLA_8A066141</name>
</gene>
<evidence type="ECO:0000313" key="3">
    <source>
        <dbReference type="Proteomes" id="UP001152795"/>
    </source>
</evidence>
<organism evidence="2 3">
    <name type="scientific">Paramuricea clavata</name>
    <name type="common">Red gorgonian</name>
    <name type="synonym">Violescent sea-whip</name>
    <dbReference type="NCBI Taxonomy" id="317549"/>
    <lineage>
        <taxon>Eukaryota</taxon>
        <taxon>Metazoa</taxon>
        <taxon>Cnidaria</taxon>
        <taxon>Anthozoa</taxon>
        <taxon>Octocorallia</taxon>
        <taxon>Malacalcyonacea</taxon>
        <taxon>Plexauridae</taxon>
        <taxon>Paramuricea</taxon>
    </lineage>
</organism>
<sequence>MASPLLPKRGRPKLSIEVHRIGLRMDVYNEWQVQKDLVGMAEKTHSEFASHLLQMCEEMRVRENNQQCSTPSSQSQGQGHVVQSTPSRLVRRSLLHEDIHLSPILADESEIDNLDVSRIESLCTSINPEFGMFPGRLSSESESERSESSETTSCSDLLSSEYAMYDADEDDMDNFEWCDDSFYDKGFIDVDDDTIQLHLWNDSFIARTLLAAIDHNSHLFRQAALNRDGKKKYNKVYSKRSKNWRVTAVLEEKTYDFWPALTSGIL</sequence>
<dbReference type="AlphaFoldDB" id="A0A7D9I413"/>
<evidence type="ECO:0000256" key="1">
    <source>
        <dbReference type="SAM" id="MobiDB-lite"/>
    </source>
</evidence>
<keyword evidence="3" id="KW-1185">Reference proteome</keyword>
<feature type="compositionally biased region" description="Low complexity" evidence="1">
    <location>
        <begin position="72"/>
        <end position="84"/>
    </location>
</feature>
<comment type="caution">
    <text evidence="2">The sequence shown here is derived from an EMBL/GenBank/DDBJ whole genome shotgun (WGS) entry which is preliminary data.</text>
</comment>
<proteinExistence type="predicted"/>
<feature type="region of interest" description="Disordered" evidence="1">
    <location>
        <begin position="133"/>
        <end position="155"/>
    </location>
</feature>
<reference evidence="2" key="1">
    <citation type="submission" date="2020-04" db="EMBL/GenBank/DDBJ databases">
        <authorList>
            <person name="Alioto T."/>
            <person name="Alioto T."/>
            <person name="Gomez Garrido J."/>
        </authorList>
    </citation>
    <scope>NUCLEOTIDE SEQUENCE</scope>
    <source>
        <strain evidence="2">A484AB</strain>
    </source>
</reference>
<protein>
    <submittedName>
        <fullName evidence="2">Uncharacterized protein</fullName>
    </submittedName>
</protein>